<dbReference type="EMBL" id="NQVN01000001">
    <property type="protein sequence ID" value="PIP01403.1"/>
    <property type="molecule type" value="Genomic_DNA"/>
</dbReference>
<sequence>MRHQQRRIDAALSAARKCFATRFNGASHLFVAGSIMRGEGNDFSDIDLVVVYPKLEQAWRESFVLDGFPIEAFVHDAETLAYFIEKDIEGGAPVIVDMVANGVIVGNASGHANAMQQHARSILGRGPKPLTGMQYDTMRYVLSDLADDLRAERPTNEIAAIAAQLYPRLIDLILLGRNQWTGKGKWGPRLLQRHDPKLAIIAAEAFTDAVQGNKTALLSLTDQELANHGGSYFDGYRVDAPQDARISSKT</sequence>
<evidence type="ECO:0000313" key="3">
    <source>
        <dbReference type="Proteomes" id="UP000231070"/>
    </source>
</evidence>
<dbReference type="Gene3D" id="3.30.460.10">
    <property type="entry name" value="Beta Polymerase, domain 2"/>
    <property type="match status" value="1"/>
</dbReference>
<proteinExistence type="predicted"/>
<dbReference type="Proteomes" id="UP000231070">
    <property type="component" value="Unassembled WGS sequence"/>
</dbReference>
<keyword evidence="2" id="KW-0808">Transferase</keyword>
<feature type="domain" description="Polymerase nucleotidyl transferase" evidence="1">
    <location>
        <begin position="15"/>
        <end position="99"/>
    </location>
</feature>
<gene>
    <name evidence="2" type="ORF">CJ014_03620</name>
</gene>
<dbReference type="OrthoDB" id="43980at2"/>
<dbReference type="InterPro" id="IPR002934">
    <property type="entry name" value="Polymerase_NTP_transf_dom"/>
</dbReference>
<dbReference type="GO" id="GO:0016779">
    <property type="term" value="F:nucleotidyltransferase activity"/>
    <property type="evidence" value="ECO:0007669"/>
    <property type="project" value="InterPro"/>
</dbReference>
<dbReference type="CDD" id="cd05403">
    <property type="entry name" value="NT_KNTase_like"/>
    <property type="match status" value="1"/>
</dbReference>
<evidence type="ECO:0000313" key="2">
    <source>
        <dbReference type="EMBL" id="PIP01403.1"/>
    </source>
</evidence>
<protein>
    <submittedName>
        <fullName evidence="2">Nucleotidyltransferase</fullName>
    </submittedName>
</protein>
<keyword evidence="3" id="KW-1185">Reference proteome</keyword>
<evidence type="ECO:0000259" key="1">
    <source>
        <dbReference type="Pfam" id="PF01909"/>
    </source>
</evidence>
<accession>A0A2G9X4F3</accession>
<comment type="caution">
    <text evidence="2">The sequence shown here is derived from an EMBL/GenBank/DDBJ whole genome shotgun (WGS) entry which is preliminary data.</text>
</comment>
<dbReference type="SUPFAM" id="SSF81301">
    <property type="entry name" value="Nucleotidyltransferase"/>
    <property type="match status" value="1"/>
</dbReference>
<organism evidence="2 3">
    <name type="scientific">Pleomorphomonas carboxyditropha</name>
    <dbReference type="NCBI Taxonomy" id="2023338"/>
    <lineage>
        <taxon>Bacteria</taxon>
        <taxon>Pseudomonadati</taxon>
        <taxon>Pseudomonadota</taxon>
        <taxon>Alphaproteobacteria</taxon>
        <taxon>Hyphomicrobiales</taxon>
        <taxon>Pleomorphomonadaceae</taxon>
        <taxon>Pleomorphomonas</taxon>
    </lineage>
</organism>
<dbReference type="RefSeq" id="WP_100079341.1">
    <property type="nucleotide sequence ID" value="NZ_NQVN01000001.1"/>
</dbReference>
<dbReference type="InterPro" id="IPR043519">
    <property type="entry name" value="NT_sf"/>
</dbReference>
<name>A0A2G9X4F3_9HYPH</name>
<dbReference type="Pfam" id="PF01909">
    <property type="entry name" value="NTP_transf_2"/>
    <property type="match status" value="1"/>
</dbReference>
<reference evidence="2 3" key="1">
    <citation type="submission" date="2017-08" db="EMBL/GenBank/DDBJ databases">
        <title>Pleomorphomonas carboxidotrophicus sp. nov., a new mesophilic hydrogenogenic carboxidotroph.</title>
        <authorList>
            <person name="Esquivel-Elizondo S."/>
            <person name="Krajmalnik-Brown R."/>
            <person name="Maldonado J."/>
        </authorList>
    </citation>
    <scope>NUCLEOTIDE SEQUENCE [LARGE SCALE GENOMIC DNA]</scope>
    <source>
        <strain evidence="2 3">SVCO-16</strain>
    </source>
</reference>
<dbReference type="AlphaFoldDB" id="A0A2G9X4F3"/>